<dbReference type="Pfam" id="PF02518">
    <property type="entry name" value="HATPase_c"/>
    <property type="match status" value="1"/>
</dbReference>
<evidence type="ECO:0000313" key="9">
    <source>
        <dbReference type="Proteomes" id="UP001139199"/>
    </source>
</evidence>
<dbReference type="EMBL" id="JAJAPW010000004">
    <property type="protein sequence ID" value="MCB4799403.1"/>
    <property type="molecule type" value="Genomic_DNA"/>
</dbReference>
<keyword evidence="6" id="KW-0175">Coiled coil</keyword>
<dbReference type="InterPro" id="IPR036097">
    <property type="entry name" value="HisK_dim/P_sf"/>
</dbReference>
<keyword evidence="3" id="KW-0597">Phosphoprotein</keyword>
<dbReference type="SMART" id="SM00388">
    <property type="entry name" value="HisKA"/>
    <property type="match status" value="1"/>
</dbReference>
<evidence type="ECO:0000256" key="2">
    <source>
        <dbReference type="ARBA" id="ARBA00012438"/>
    </source>
</evidence>
<evidence type="ECO:0000256" key="5">
    <source>
        <dbReference type="ARBA" id="ARBA00022777"/>
    </source>
</evidence>
<dbReference type="Gene3D" id="3.30.565.10">
    <property type="entry name" value="Histidine kinase-like ATPase, C-terminal domain"/>
    <property type="match status" value="1"/>
</dbReference>
<dbReference type="GO" id="GO:0000155">
    <property type="term" value="F:phosphorelay sensor kinase activity"/>
    <property type="evidence" value="ECO:0007669"/>
    <property type="project" value="InterPro"/>
</dbReference>
<comment type="caution">
    <text evidence="8">The sequence shown here is derived from an EMBL/GenBank/DDBJ whole genome shotgun (WGS) entry which is preliminary data.</text>
</comment>
<dbReference type="Gene3D" id="1.10.287.130">
    <property type="match status" value="1"/>
</dbReference>
<comment type="catalytic activity">
    <reaction evidence="1">
        <text>ATP + protein L-histidine = ADP + protein N-phospho-L-histidine.</text>
        <dbReference type="EC" id="2.7.13.3"/>
    </reaction>
</comment>
<feature type="domain" description="Histidine kinase" evidence="7">
    <location>
        <begin position="142"/>
        <end position="349"/>
    </location>
</feature>
<evidence type="ECO:0000313" key="8">
    <source>
        <dbReference type="EMBL" id="MCB4799403.1"/>
    </source>
</evidence>
<dbReference type="GO" id="GO:0030295">
    <property type="term" value="F:protein kinase activator activity"/>
    <property type="evidence" value="ECO:0007669"/>
    <property type="project" value="TreeGrafter"/>
</dbReference>
<proteinExistence type="predicted"/>
<keyword evidence="4" id="KW-0808">Transferase</keyword>
<organism evidence="8 9">
    <name type="scientific">Neotamlana laminarinivorans</name>
    <dbReference type="NCBI Taxonomy" id="2883124"/>
    <lineage>
        <taxon>Bacteria</taxon>
        <taxon>Pseudomonadati</taxon>
        <taxon>Bacteroidota</taxon>
        <taxon>Flavobacteriia</taxon>
        <taxon>Flavobacteriales</taxon>
        <taxon>Flavobacteriaceae</taxon>
        <taxon>Neotamlana</taxon>
    </lineage>
</organism>
<dbReference type="PANTHER" id="PTHR42878:SF15">
    <property type="entry name" value="BACTERIOPHYTOCHROME"/>
    <property type="match status" value="1"/>
</dbReference>
<dbReference type="InterPro" id="IPR050351">
    <property type="entry name" value="BphY/WalK/GraS-like"/>
</dbReference>
<name>A0A9X1I078_9FLAO</name>
<protein>
    <recommendedName>
        <fullName evidence="2">histidine kinase</fullName>
        <ecNumber evidence="2">2.7.13.3</ecNumber>
    </recommendedName>
</protein>
<dbReference type="GO" id="GO:0007234">
    <property type="term" value="P:osmosensory signaling via phosphorelay pathway"/>
    <property type="evidence" value="ECO:0007669"/>
    <property type="project" value="TreeGrafter"/>
</dbReference>
<dbReference type="InterPro" id="IPR003594">
    <property type="entry name" value="HATPase_dom"/>
</dbReference>
<dbReference type="CDD" id="cd00082">
    <property type="entry name" value="HisKA"/>
    <property type="match status" value="1"/>
</dbReference>
<dbReference type="RefSeq" id="WP_226543889.1">
    <property type="nucleotide sequence ID" value="NZ_JAJAPW010000004.1"/>
</dbReference>
<dbReference type="SMART" id="SM00387">
    <property type="entry name" value="HATPase_c"/>
    <property type="match status" value="1"/>
</dbReference>
<dbReference type="InterPro" id="IPR003661">
    <property type="entry name" value="HisK_dim/P_dom"/>
</dbReference>
<dbReference type="InterPro" id="IPR004358">
    <property type="entry name" value="Sig_transdc_His_kin-like_C"/>
</dbReference>
<dbReference type="AlphaFoldDB" id="A0A9X1I078"/>
<dbReference type="PANTHER" id="PTHR42878">
    <property type="entry name" value="TWO-COMPONENT HISTIDINE KINASE"/>
    <property type="match status" value="1"/>
</dbReference>
<evidence type="ECO:0000256" key="1">
    <source>
        <dbReference type="ARBA" id="ARBA00000085"/>
    </source>
</evidence>
<reference evidence="8" key="1">
    <citation type="submission" date="2021-10" db="EMBL/GenBank/DDBJ databases">
        <title>Tamlana sargassums sp. nov., and Tamlana laminarinivorans sp. nov., two new bacteria isolated from the brown alga.</title>
        <authorList>
            <person name="Li J."/>
        </authorList>
    </citation>
    <scope>NUCLEOTIDE SEQUENCE</scope>
    <source>
        <strain evidence="8">PT2-4</strain>
    </source>
</reference>
<dbReference type="PRINTS" id="PR00344">
    <property type="entry name" value="BCTRLSENSOR"/>
</dbReference>
<keyword evidence="5 8" id="KW-0418">Kinase</keyword>
<feature type="coiled-coil region" evidence="6">
    <location>
        <begin position="73"/>
        <end position="135"/>
    </location>
</feature>
<dbReference type="Proteomes" id="UP001139199">
    <property type="component" value="Unassembled WGS sequence"/>
</dbReference>
<keyword evidence="9" id="KW-1185">Reference proteome</keyword>
<dbReference type="InterPro" id="IPR036890">
    <property type="entry name" value="HATPase_C_sf"/>
</dbReference>
<evidence type="ECO:0000256" key="4">
    <source>
        <dbReference type="ARBA" id="ARBA00022679"/>
    </source>
</evidence>
<dbReference type="Pfam" id="PF00512">
    <property type="entry name" value="HisKA"/>
    <property type="match status" value="1"/>
</dbReference>
<dbReference type="PROSITE" id="PS50109">
    <property type="entry name" value="HIS_KIN"/>
    <property type="match status" value="1"/>
</dbReference>
<sequence>MNSLLKRQIRKYLNKDLANSKELEAFISAVNHSYNNFDEQFIMLQRAMTISSDELFKANQSLQKKTEAQKKVISKLNSAFETLKSKKQSNEKEIDLKDLDGLKLAEFINEQAQKVVEVNQQREKLLEELSYQNQELNDYAHMISHDLKTPLRSIDTLIVWLYDDNQKVFNQSDRETIYQIRNNVEKMELLINGILEYSTIGKSQAGKYNVDVNYAINEILGRLNIPSNITIVKKQEFPLIKADMYRIQQVFQNLISNAINFNDKKKGLVEIGFENLDNYWQFYVKDNGQGIEPQYFDKIFKTFQKLENKVGSIGMGLSVVKKIVNMYDGEVWVESEIGKGSTFFFTIKK</sequence>
<evidence type="ECO:0000256" key="6">
    <source>
        <dbReference type="SAM" id="Coils"/>
    </source>
</evidence>
<evidence type="ECO:0000259" key="7">
    <source>
        <dbReference type="PROSITE" id="PS50109"/>
    </source>
</evidence>
<dbReference type="SUPFAM" id="SSF55874">
    <property type="entry name" value="ATPase domain of HSP90 chaperone/DNA topoisomerase II/histidine kinase"/>
    <property type="match status" value="1"/>
</dbReference>
<dbReference type="SUPFAM" id="SSF47384">
    <property type="entry name" value="Homodimeric domain of signal transducing histidine kinase"/>
    <property type="match status" value="1"/>
</dbReference>
<dbReference type="GO" id="GO:0000156">
    <property type="term" value="F:phosphorelay response regulator activity"/>
    <property type="evidence" value="ECO:0007669"/>
    <property type="project" value="TreeGrafter"/>
</dbReference>
<dbReference type="EC" id="2.7.13.3" evidence="2"/>
<dbReference type="InterPro" id="IPR005467">
    <property type="entry name" value="His_kinase_dom"/>
</dbReference>
<evidence type="ECO:0000256" key="3">
    <source>
        <dbReference type="ARBA" id="ARBA00022553"/>
    </source>
</evidence>
<gene>
    <name evidence="8" type="ORF">LG649_11130</name>
</gene>
<accession>A0A9X1I078</accession>